<dbReference type="InterPro" id="IPR003599">
    <property type="entry name" value="Ig_sub"/>
</dbReference>
<dbReference type="InterPro" id="IPR007110">
    <property type="entry name" value="Ig-like_dom"/>
</dbReference>
<protein>
    <recommendedName>
        <fullName evidence="4">Ig-like domain-containing protein</fullName>
    </recommendedName>
</protein>
<feature type="domain" description="Ig-like" evidence="4">
    <location>
        <begin position="199"/>
        <end position="283"/>
    </location>
</feature>
<dbReference type="PANTHER" id="PTHR45889:SF8">
    <property type="entry name" value="IG-LIKE DOMAIN-CONTAINING PROTEIN"/>
    <property type="match status" value="1"/>
</dbReference>
<accession>A0A6J8B4E4</accession>
<keyword evidence="3" id="KW-1015">Disulfide bond</keyword>
<evidence type="ECO:0000313" key="6">
    <source>
        <dbReference type="Proteomes" id="UP000507470"/>
    </source>
</evidence>
<sequence length="365" mass="40091">MPQVWEQQLGYLVGYSMSESCAVVTLTNPTTSSTDSAIIQFSEIACEDENEYMCEVAYAGSDGSTSASSDVANISVKGNPEQPDRVPIYVPSAGIEEGNNVVFTCTGNVGKPQGKFRWVRYRRNSNGATIQETPYETETTTAVQMPGTCTFNGTSKLTLKMEHLDNNAVVRCQVVYQDVPQDLNQQTNSIDVNYSVRNVQITKSPTNPSFAEGAGPITLTCTSEGNPAVTQTGYTWYKESITSLSLGTGSTYVINNVVVNETDNYICVAQNNFNGQTFNMNTSIHIQIDITTTTHTTTMTRTKTETTSTNHKTSSMKNEKGIVQFKIGKKETVYADVNSDSTQIHVYSTMNRAEDSRNSHYNEIL</sequence>
<dbReference type="Gene3D" id="2.60.40.10">
    <property type="entry name" value="Immunoglobulins"/>
    <property type="match status" value="2"/>
</dbReference>
<feature type="domain" description="Ig-like" evidence="4">
    <location>
        <begin position="83"/>
        <end position="191"/>
    </location>
</feature>
<evidence type="ECO:0000256" key="1">
    <source>
        <dbReference type="ARBA" id="ARBA00004167"/>
    </source>
</evidence>
<dbReference type="EMBL" id="CACVKT020002442">
    <property type="protein sequence ID" value="CAC5377954.1"/>
    <property type="molecule type" value="Genomic_DNA"/>
</dbReference>
<dbReference type="GO" id="GO:0016020">
    <property type="term" value="C:membrane"/>
    <property type="evidence" value="ECO:0007669"/>
    <property type="project" value="UniProtKB-SubCell"/>
</dbReference>
<gene>
    <name evidence="5" type="ORF">MCOR_14208</name>
</gene>
<dbReference type="OrthoDB" id="6158624at2759"/>
<keyword evidence="2" id="KW-0472">Membrane</keyword>
<comment type="subcellular location">
    <subcellularLocation>
        <location evidence="1">Membrane</location>
        <topology evidence="1">Single-pass membrane protein</topology>
    </subcellularLocation>
</comment>
<evidence type="ECO:0000313" key="5">
    <source>
        <dbReference type="EMBL" id="CAC5377954.1"/>
    </source>
</evidence>
<dbReference type="PROSITE" id="PS50835">
    <property type="entry name" value="IG_LIKE"/>
    <property type="match status" value="2"/>
</dbReference>
<dbReference type="Pfam" id="PF13927">
    <property type="entry name" value="Ig_3"/>
    <property type="match status" value="1"/>
</dbReference>
<proteinExistence type="predicted"/>
<reference evidence="5 6" key="1">
    <citation type="submission" date="2020-06" db="EMBL/GenBank/DDBJ databases">
        <authorList>
            <person name="Li R."/>
            <person name="Bekaert M."/>
        </authorList>
    </citation>
    <scope>NUCLEOTIDE SEQUENCE [LARGE SCALE GENOMIC DNA]</scope>
    <source>
        <strain evidence="6">wild</strain>
    </source>
</reference>
<dbReference type="AlphaFoldDB" id="A0A6J8B4E4"/>
<dbReference type="SUPFAM" id="SSF48726">
    <property type="entry name" value="Immunoglobulin"/>
    <property type="match status" value="2"/>
</dbReference>
<name>A0A6J8B4E4_MYTCO</name>
<dbReference type="InterPro" id="IPR036179">
    <property type="entry name" value="Ig-like_dom_sf"/>
</dbReference>
<dbReference type="InterPro" id="IPR013783">
    <property type="entry name" value="Ig-like_fold"/>
</dbReference>
<dbReference type="PANTHER" id="PTHR45889">
    <property type="entry name" value="IG-LIKE DOMAIN-CONTAINING PROTEIN"/>
    <property type="match status" value="1"/>
</dbReference>
<dbReference type="Proteomes" id="UP000507470">
    <property type="component" value="Unassembled WGS sequence"/>
</dbReference>
<dbReference type="SMART" id="SM00409">
    <property type="entry name" value="IG"/>
    <property type="match status" value="2"/>
</dbReference>
<dbReference type="CDD" id="cd00096">
    <property type="entry name" value="Ig"/>
    <property type="match status" value="1"/>
</dbReference>
<organism evidence="5 6">
    <name type="scientific">Mytilus coruscus</name>
    <name type="common">Sea mussel</name>
    <dbReference type="NCBI Taxonomy" id="42192"/>
    <lineage>
        <taxon>Eukaryota</taxon>
        <taxon>Metazoa</taxon>
        <taxon>Spiralia</taxon>
        <taxon>Lophotrochozoa</taxon>
        <taxon>Mollusca</taxon>
        <taxon>Bivalvia</taxon>
        <taxon>Autobranchia</taxon>
        <taxon>Pteriomorphia</taxon>
        <taxon>Mytilida</taxon>
        <taxon>Mytiloidea</taxon>
        <taxon>Mytilidae</taxon>
        <taxon>Mytilinae</taxon>
        <taxon>Mytilus</taxon>
    </lineage>
</organism>
<evidence type="ECO:0000256" key="2">
    <source>
        <dbReference type="ARBA" id="ARBA00023136"/>
    </source>
</evidence>
<keyword evidence="6" id="KW-1185">Reference proteome</keyword>
<evidence type="ECO:0000259" key="4">
    <source>
        <dbReference type="PROSITE" id="PS50835"/>
    </source>
</evidence>
<dbReference type="InterPro" id="IPR013162">
    <property type="entry name" value="CD80_C2-set"/>
</dbReference>
<dbReference type="Pfam" id="PF08205">
    <property type="entry name" value="C2-set_2"/>
    <property type="match status" value="1"/>
</dbReference>
<evidence type="ECO:0000256" key="3">
    <source>
        <dbReference type="ARBA" id="ARBA00023157"/>
    </source>
</evidence>